<dbReference type="PANTHER" id="PTHR39337">
    <property type="entry name" value="BLR5642 PROTEIN"/>
    <property type="match status" value="1"/>
</dbReference>
<keyword evidence="2" id="KW-1185">Reference proteome</keyword>
<dbReference type="InterPro" id="IPR007438">
    <property type="entry name" value="DUF488"/>
</dbReference>
<reference evidence="1 2" key="1">
    <citation type="submission" date="2019-01" db="EMBL/GenBank/DDBJ databases">
        <title>Draft genome sequence of Dictyobacter sp. Uno17.</title>
        <authorList>
            <person name="Wang C.M."/>
            <person name="Zheng Y."/>
            <person name="Sakai Y."/>
            <person name="Abe K."/>
            <person name="Yokota A."/>
            <person name="Yabe S."/>
        </authorList>
    </citation>
    <scope>NUCLEOTIDE SEQUENCE [LARGE SCALE GENOMIC DNA]</scope>
    <source>
        <strain evidence="1 2">Uno17</strain>
    </source>
</reference>
<dbReference type="OrthoDB" id="163990at2"/>
<sequence length="131" mass="14835">MSKVFTLGYAARKADEQLDKLMVDPSMILIDIRLSPKSRFHPRFRGPALAQRFGNQYHHVRELGNLNYQDHALPIVLADAPGGLSLVSFWMERGYPVCLLCACSNAASCHRSVVARLLQEKFVYDCEVVHF</sequence>
<accession>A0A5A5TAS4</accession>
<protein>
    <recommendedName>
        <fullName evidence="3">DUF488 domain-containing protein</fullName>
    </recommendedName>
</protein>
<dbReference type="EMBL" id="BIXY01000018">
    <property type="protein sequence ID" value="GCF08089.1"/>
    <property type="molecule type" value="Genomic_DNA"/>
</dbReference>
<proteinExistence type="predicted"/>
<name>A0A5A5TAS4_9CHLR</name>
<evidence type="ECO:0008006" key="3">
    <source>
        <dbReference type="Google" id="ProtNLM"/>
    </source>
</evidence>
<dbReference type="Proteomes" id="UP000322530">
    <property type="component" value="Unassembled WGS sequence"/>
</dbReference>
<dbReference type="RefSeq" id="WP_149401084.1">
    <property type="nucleotide sequence ID" value="NZ_BIXY01000018.1"/>
</dbReference>
<comment type="caution">
    <text evidence="1">The sequence shown here is derived from an EMBL/GenBank/DDBJ whole genome shotgun (WGS) entry which is preliminary data.</text>
</comment>
<evidence type="ECO:0000313" key="1">
    <source>
        <dbReference type="EMBL" id="GCF08089.1"/>
    </source>
</evidence>
<evidence type="ECO:0000313" key="2">
    <source>
        <dbReference type="Proteomes" id="UP000322530"/>
    </source>
</evidence>
<dbReference type="Pfam" id="PF04343">
    <property type="entry name" value="DUF488"/>
    <property type="match status" value="1"/>
</dbReference>
<dbReference type="AlphaFoldDB" id="A0A5A5TAS4"/>
<organism evidence="1 2">
    <name type="scientific">Dictyobacter arantiisoli</name>
    <dbReference type="NCBI Taxonomy" id="2014874"/>
    <lineage>
        <taxon>Bacteria</taxon>
        <taxon>Bacillati</taxon>
        <taxon>Chloroflexota</taxon>
        <taxon>Ktedonobacteria</taxon>
        <taxon>Ktedonobacterales</taxon>
        <taxon>Dictyobacteraceae</taxon>
        <taxon>Dictyobacter</taxon>
    </lineage>
</organism>
<dbReference type="PANTHER" id="PTHR39337:SF1">
    <property type="entry name" value="BLR5642 PROTEIN"/>
    <property type="match status" value="1"/>
</dbReference>
<gene>
    <name evidence="1" type="ORF">KDI_16530</name>
</gene>